<keyword evidence="7 9" id="KW-0472">Membrane</keyword>
<dbReference type="NCBIfam" id="TIGR00327">
    <property type="entry name" value="secE_euk_arch"/>
    <property type="match status" value="1"/>
</dbReference>
<dbReference type="Gene3D" id="1.20.5.820">
    <property type="entry name" value="Preprotein translocase SecE subunit"/>
    <property type="match status" value="1"/>
</dbReference>
<comment type="caution">
    <text evidence="10">The sequence shown here is derived from an EMBL/GenBank/DDBJ whole genome shotgun (WGS) entry which is preliminary data.</text>
</comment>
<dbReference type="OrthoDB" id="2194864at2759"/>
<dbReference type="Proteomes" id="UP000034350">
    <property type="component" value="Unassembled WGS sequence"/>
</dbReference>
<evidence type="ECO:0000256" key="4">
    <source>
        <dbReference type="ARBA" id="ARBA00022927"/>
    </source>
</evidence>
<dbReference type="EMBL" id="JPQZ01000003">
    <property type="protein sequence ID" value="KKO76466.1"/>
    <property type="molecule type" value="Genomic_DNA"/>
</dbReference>
<comment type="similarity">
    <text evidence="1">Belongs to the SecE/SEC61-gamma family.</text>
</comment>
<feature type="transmembrane region" description="Helical" evidence="9">
    <location>
        <begin position="43"/>
        <end position="65"/>
    </location>
</feature>
<evidence type="ECO:0000256" key="3">
    <source>
        <dbReference type="ARBA" id="ARBA00022692"/>
    </source>
</evidence>
<dbReference type="InterPro" id="IPR023391">
    <property type="entry name" value="Prot_translocase_SecE_dom_sf"/>
</dbReference>
<evidence type="ECO:0000313" key="10">
    <source>
        <dbReference type="EMBL" id="KKO76466.1"/>
    </source>
</evidence>
<organism evidence="10 11">
    <name type="scientific">Vairimorpha ceranae</name>
    <dbReference type="NCBI Taxonomy" id="40302"/>
    <lineage>
        <taxon>Eukaryota</taxon>
        <taxon>Fungi</taxon>
        <taxon>Fungi incertae sedis</taxon>
        <taxon>Microsporidia</taxon>
        <taxon>Nosematidae</taxon>
        <taxon>Vairimorpha</taxon>
    </lineage>
</organism>
<dbReference type="RefSeq" id="XP_024332208.1">
    <property type="nucleotide sequence ID" value="XM_024475044.1"/>
</dbReference>
<dbReference type="GO" id="GO:0006886">
    <property type="term" value="P:intracellular protein transport"/>
    <property type="evidence" value="ECO:0007669"/>
    <property type="project" value="InterPro"/>
</dbReference>
<evidence type="ECO:0000256" key="8">
    <source>
        <dbReference type="ARBA" id="ARBA00037847"/>
    </source>
</evidence>
<dbReference type="GO" id="GO:0006605">
    <property type="term" value="P:protein targeting"/>
    <property type="evidence" value="ECO:0007669"/>
    <property type="project" value="InterPro"/>
</dbReference>
<evidence type="ECO:0000313" key="11">
    <source>
        <dbReference type="Proteomes" id="UP000034350"/>
    </source>
</evidence>
<proteinExistence type="inferred from homology"/>
<keyword evidence="4" id="KW-0653">Protein transport</keyword>
<dbReference type="Pfam" id="PF00584">
    <property type="entry name" value="SecE"/>
    <property type="match status" value="1"/>
</dbReference>
<name>A0A0F9WGP2_9MICR</name>
<dbReference type="InterPro" id="IPR001901">
    <property type="entry name" value="Translocase_SecE/Sec61-g"/>
</dbReference>
<keyword evidence="3 9" id="KW-0812">Transmembrane</keyword>
<dbReference type="GO" id="GO:0012505">
    <property type="term" value="C:endomembrane system"/>
    <property type="evidence" value="ECO:0007669"/>
    <property type="project" value="UniProtKB-SubCell"/>
</dbReference>
<keyword evidence="6" id="KW-0811">Translocation</keyword>
<evidence type="ECO:0000256" key="9">
    <source>
        <dbReference type="SAM" id="Phobius"/>
    </source>
</evidence>
<dbReference type="InterPro" id="IPR008158">
    <property type="entry name" value="Translocase_Sec61-g"/>
</dbReference>
<keyword evidence="11" id="KW-1185">Reference proteome</keyword>
<dbReference type="GO" id="GO:0008320">
    <property type="term" value="F:protein transmembrane transporter activity"/>
    <property type="evidence" value="ECO:0007669"/>
    <property type="project" value="InterPro"/>
</dbReference>
<keyword evidence="5 9" id="KW-1133">Transmembrane helix</keyword>
<comment type="subcellular location">
    <subcellularLocation>
        <location evidence="8">Endomembrane system</location>
        <topology evidence="8">Single-pass membrane protein</topology>
    </subcellularLocation>
</comment>
<reference evidence="10 11" key="1">
    <citation type="journal article" date="2015" name="Environ. Microbiol.">
        <title>Genome analyses suggest the presence of polyploidy and recent human-driven expansions in eight global populations of the honeybee pathogen Nosema ceranae.</title>
        <authorList>
            <person name="Pelin A."/>
            <person name="Selman M."/>
            <person name="Aris-Brosou S."/>
            <person name="Farinelli L."/>
            <person name="Corradi N."/>
        </authorList>
    </citation>
    <scope>NUCLEOTIDE SEQUENCE [LARGE SCALE GENOMIC DNA]</scope>
    <source>
        <strain evidence="10 11">PA08 1199</strain>
    </source>
</reference>
<sequence>MNSCKQKKSSYFSFIPNEILCIKNFWNKLVHPSKKEFLTSIRLQATAIGLVGIVGYVIKLIHIPINNILVNKPN</sequence>
<dbReference type="GO" id="GO:0016020">
    <property type="term" value="C:membrane"/>
    <property type="evidence" value="ECO:0007669"/>
    <property type="project" value="InterPro"/>
</dbReference>
<evidence type="ECO:0000256" key="5">
    <source>
        <dbReference type="ARBA" id="ARBA00022989"/>
    </source>
</evidence>
<dbReference type="VEuPathDB" id="MicrosporidiaDB:AAJ76_3000133772"/>
<protein>
    <submittedName>
        <fullName evidence="10">Protein transport protein sec61 gamma subunit</fullName>
    </submittedName>
</protein>
<dbReference type="AlphaFoldDB" id="A0A0F9WGP2"/>
<evidence type="ECO:0000256" key="2">
    <source>
        <dbReference type="ARBA" id="ARBA00022448"/>
    </source>
</evidence>
<dbReference type="VEuPathDB" id="MicrosporidiaDB:G9O61_00g016060"/>
<evidence type="ECO:0000256" key="6">
    <source>
        <dbReference type="ARBA" id="ARBA00023010"/>
    </source>
</evidence>
<accession>A0A0F9WGP2</accession>
<keyword evidence="2" id="KW-0813">Transport</keyword>
<evidence type="ECO:0000256" key="1">
    <source>
        <dbReference type="ARBA" id="ARBA00008274"/>
    </source>
</evidence>
<dbReference type="SUPFAM" id="SSF103456">
    <property type="entry name" value="Preprotein translocase SecE subunit"/>
    <property type="match status" value="1"/>
</dbReference>
<dbReference type="GeneID" id="36319975"/>
<gene>
    <name evidence="10" type="ORF">AAJ76_3000133772</name>
</gene>
<evidence type="ECO:0000256" key="7">
    <source>
        <dbReference type="ARBA" id="ARBA00023136"/>
    </source>
</evidence>